<proteinExistence type="predicted"/>
<dbReference type="eggNOG" id="ENOG50338MW">
    <property type="taxonomic scope" value="Bacteria"/>
</dbReference>
<feature type="chain" id="PRO_5004666110" description="TrbC/VIRB2 family protein" evidence="10">
    <location>
        <begin position="32"/>
        <end position="112"/>
    </location>
</feature>
<feature type="transmembrane region" description="Helical" evidence="9">
    <location>
        <begin position="90"/>
        <end position="110"/>
    </location>
</feature>
<evidence type="ECO:0000256" key="4">
    <source>
        <dbReference type="ARBA" id="ARBA00022692"/>
    </source>
</evidence>
<comment type="cofactor">
    <cofactor evidence="1">
        <name>heme</name>
        <dbReference type="ChEBI" id="CHEBI:30413"/>
    </cofactor>
</comment>
<evidence type="ECO:0000313" key="12">
    <source>
        <dbReference type="Proteomes" id="UP000017746"/>
    </source>
</evidence>
<dbReference type="Gene3D" id="1.20.1300.10">
    <property type="entry name" value="Fumarate reductase/succinate dehydrogenase, transmembrane subunit"/>
    <property type="match status" value="1"/>
</dbReference>
<keyword evidence="12" id="KW-1185">Reference proteome</keyword>
<evidence type="ECO:0008006" key="13">
    <source>
        <dbReference type="Google" id="ProtNLM"/>
    </source>
</evidence>
<dbReference type="InterPro" id="IPR034804">
    <property type="entry name" value="SQR/QFR_C/D"/>
</dbReference>
<dbReference type="GO" id="GO:0006099">
    <property type="term" value="P:tricarboxylic acid cycle"/>
    <property type="evidence" value="ECO:0007669"/>
    <property type="project" value="InterPro"/>
</dbReference>
<evidence type="ECO:0000256" key="3">
    <source>
        <dbReference type="ARBA" id="ARBA00022617"/>
    </source>
</evidence>
<evidence type="ECO:0000256" key="10">
    <source>
        <dbReference type="SAM" id="SignalP"/>
    </source>
</evidence>
<dbReference type="GO" id="GO:0009055">
    <property type="term" value="F:electron transfer activity"/>
    <property type="evidence" value="ECO:0007669"/>
    <property type="project" value="InterPro"/>
</dbReference>
<evidence type="ECO:0000256" key="8">
    <source>
        <dbReference type="ARBA" id="ARBA00023136"/>
    </source>
</evidence>
<dbReference type="Pfam" id="PF18895">
    <property type="entry name" value="T4SS_pilin"/>
    <property type="match status" value="1"/>
</dbReference>
<keyword evidence="5" id="KW-0479">Metal-binding</keyword>
<dbReference type="Proteomes" id="UP000017746">
    <property type="component" value="Chromosome"/>
</dbReference>
<dbReference type="InterPro" id="IPR043993">
    <property type="entry name" value="T4SS_pilin"/>
</dbReference>
<evidence type="ECO:0000256" key="1">
    <source>
        <dbReference type="ARBA" id="ARBA00001971"/>
    </source>
</evidence>
<organism evidence="11 12">
    <name type="scientific">Actinoplanes friuliensis DSM 7358</name>
    <dbReference type="NCBI Taxonomy" id="1246995"/>
    <lineage>
        <taxon>Bacteria</taxon>
        <taxon>Bacillati</taxon>
        <taxon>Actinomycetota</taxon>
        <taxon>Actinomycetes</taxon>
        <taxon>Micromonosporales</taxon>
        <taxon>Micromonosporaceae</taxon>
        <taxon>Actinoplanes</taxon>
    </lineage>
</organism>
<dbReference type="InterPro" id="IPR014314">
    <property type="entry name" value="Succ_DH_cytb556"/>
</dbReference>
<dbReference type="KEGG" id="afs:AFR_12140"/>
<dbReference type="AlphaFoldDB" id="U5VV23"/>
<feature type="signal peptide" evidence="10">
    <location>
        <begin position="1"/>
        <end position="31"/>
    </location>
</feature>
<reference evidence="11 12" key="1">
    <citation type="journal article" date="2014" name="J. Biotechnol.">
        <title>Complete genome sequence of the actinobacterium Actinoplanes friuliensis HAG 010964, producer of the lipopeptide antibiotic friulimycin.</title>
        <authorList>
            <person name="Ruckert C."/>
            <person name="Szczepanowski R."/>
            <person name="Albersmeier A."/>
            <person name="Goesmann A."/>
            <person name="Fischer N."/>
            <person name="Steinkamper A."/>
            <person name="Puhler A."/>
            <person name="Biener R."/>
            <person name="Schwartz D."/>
            <person name="Kalinowski J."/>
        </authorList>
    </citation>
    <scope>NUCLEOTIDE SEQUENCE [LARGE SCALE GENOMIC DNA]</scope>
    <source>
        <strain evidence="11 12">DSM 7358</strain>
    </source>
</reference>
<dbReference type="PATRIC" id="fig|1246995.3.peg.2469"/>
<dbReference type="OrthoDB" id="4566527at2"/>
<dbReference type="GO" id="GO:0046872">
    <property type="term" value="F:metal ion binding"/>
    <property type="evidence" value="ECO:0007669"/>
    <property type="project" value="UniProtKB-KW"/>
</dbReference>
<dbReference type="STRING" id="1246995.AFR_12140"/>
<keyword evidence="8 9" id="KW-0472">Membrane</keyword>
<protein>
    <recommendedName>
        <fullName evidence="13">TrbC/VIRB2 family protein</fullName>
    </recommendedName>
</protein>
<accession>U5VV23</accession>
<keyword evidence="10" id="KW-0732">Signal</keyword>
<dbReference type="EMBL" id="CP006272">
    <property type="protein sequence ID" value="AGZ40714.1"/>
    <property type="molecule type" value="Genomic_DNA"/>
</dbReference>
<keyword evidence="3" id="KW-0349">Heme</keyword>
<dbReference type="GO" id="GO:0016020">
    <property type="term" value="C:membrane"/>
    <property type="evidence" value="ECO:0007669"/>
    <property type="project" value="UniProtKB-SubCell"/>
</dbReference>
<name>U5VV23_9ACTN</name>
<gene>
    <name evidence="11" type="ORF">AFR_12140</name>
</gene>
<feature type="transmembrane region" description="Helical" evidence="9">
    <location>
        <begin position="47"/>
        <end position="70"/>
    </location>
</feature>
<sequence length="112" mass="11336">MQHIRNRLAGAMVSTAVVLLGFAVLASPAYAADAGTTQLTKILNNATGWLVGILAVLATLFLTLGGVRYVMAGGDPGEIEKAKGAFKSAILGYALAALAPVVVAIVKSILGV</sequence>
<evidence type="ECO:0000256" key="7">
    <source>
        <dbReference type="ARBA" id="ARBA00023004"/>
    </source>
</evidence>
<comment type="subcellular location">
    <subcellularLocation>
        <location evidence="2">Membrane</location>
    </subcellularLocation>
</comment>
<dbReference type="PIRSF" id="PIRSF000178">
    <property type="entry name" value="SDH_cyt_b560"/>
    <property type="match status" value="1"/>
</dbReference>
<keyword evidence="7" id="KW-0408">Iron</keyword>
<keyword evidence="4 9" id="KW-0812">Transmembrane</keyword>
<dbReference type="RefSeq" id="WP_023360773.1">
    <property type="nucleotide sequence ID" value="NC_022657.1"/>
</dbReference>
<dbReference type="HOGENOM" id="CLU_134413_1_0_11"/>
<evidence type="ECO:0000256" key="6">
    <source>
        <dbReference type="ARBA" id="ARBA00022989"/>
    </source>
</evidence>
<keyword evidence="6 9" id="KW-1133">Transmembrane helix</keyword>
<evidence type="ECO:0000256" key="9">
    <source>
        <dbReference type="SAM" id="Phobius"/>
    </source>
</evidence>
<evidence type="ECO:0000313" key="11">
    <source>
        <dbReference type="EMBL" id="AGZ40714.1"/>
    </source>
</evidence>
<evidence type="ECO:0000256" key="5">
    <source>
        <dbReference type="ARBA" id="ARBA00022723"/>
    </source>
</evidence>
<evidence type="ECO:0000256" key="2">
    <source>
        <dbReference type="ARBA" id="ARBA00004370"/>
    </source>
</evidence>